<sequence length="193" mass="22277">MKFVDDILKKLFTDKSAAVTHKENFTPSQSEMAETYKWSQSAEGQQLFDLLYQNIHLQKAGEIVPPELQIFRSPYANGLALFYEAPLDSESFSHLFFAFGQRIVDLGYERVSLDRTIQEKPTGVNITEKQYLKPKTSYMAERTEQLFGNVAIEKVSVNHQPQMIKILVTIYSDRLYTKARSFDTFVESLFNPQ</sequence>
<comment type="caution">
    <text evidence="1">The sequence shown here is derived from an EMBL/GenBank/DDBJ whole genome shotgun (WGS) entry which is preliminary data.</text>
</comment>
<gene>
    <name evidence="1" type="ORF">GCM10007049_31650</name>
</gene>
<dbReference type="RefSeq" id="WP_018475546.1">
    <property type="nucleotide sequence ID" value="NZ_BMWX01000006.1"/>
</dbReference>
<organism evidence="1 2">
    <name type="scientific">Echinicola pacifica</name>
    <dbReference type="NCBI Taxonomy" id="346377"/>
    <lineage>
        <taxon>Bacteria</taxon>
        <taxon>Pseudomonadati</taxon>
        <taxon>Bacteroidota</taxon>
        <taxon>Cytophagia</taxon>
        <taxon>Cytophagales</taxon>
        <taxon>Cyclobacteriaceae</taxon>
        <taxon>Echinicola</taxon>
    </lineage>
</organism>
<protein>
    <submittedName>
        <fullName evidence="1">Uncharacterized protein</fullName>
    </submittedName>
</protein>
<evidence type="ECO:0000313" key="2">
    <source>
        <dbReference type="Proteomes" id="UP000619457"/>
    </source>
</evidence>
<name>A0A918Q8X3_9BACT</name>
<reference evidence="1" key="1">
    <citation type="journal article" date="2014" name="Int. J. Syst. Evol. Microbiol.">
        <title>Complete genome sequence of Corynebacterium casei LMG S-19264T (=DSM 44701T), isolated from a smear-ripened cheese.</title>
        <authorList>
            <consortium name="US DOE Joint Genome Institute (JGI-PGF)"/>
            <person name="Walter F."/>
            <person name="Albersmeier A."/>
            <person name="Kalinowski J."/>
            <person name="Ruckert C."/>
        </authorList>
    </citation>
    <scope>NUCLEOTIDE SEQUENCE</scope>
    <source>
        <strain evidence="1">KCTC 12368</strain>
    </source>
</reference>
<reference evidence="1" key="2">
    <citation type="submission" date="2020-09" db="EMBL/GenBank/DDBJ databases">
        <authorList>
            <person name="Sun Q."/>
            <person name="Kim S."/>
        </authorList>
    </citation>
    <scope>NUCLEOTIDE SEQUENCE</scope>
    <source>
        <strain evidence="1">KCTC 12368</strain>
    </source>
</reference>
<keyword evidence="2" id="KW-1185">Reference proteome</keyword>
<proteinExistence type="predicted"/>
<evidence type="ECO:0000313" key="1">
    <source>
        <dbReference type="EMBL" id="GGZ36023.1"/>
    </source>
</evidence>
<dbReference type="EMBL" id="BMWX01000006">
    <property type="protein sequence ID" value="GGZ36023.1"/>
    <property type="molecule type" value="Genomic_DNA"/>
</dbReference>
<accession>A0A918Q8X3</accession>
<dbReference type="Proteomes" id="UP000619457">
    <property type="component" value="Unassembled WGS sequence"/>
</dbReference>
<dbReference type="AlphaFoldDB" id="A0A918Q8X3"/>